<dbReference type="PROSITE" id="PS51787">
    <property type="entry name" value="LON_N"/>
    <property type="match status" value="1"/>
</dbReference>
<organism evidence="3">
    <name type="scientific">marine metagenome</name>
    <dbReference type="NCBI Taxonomy" id="408172"/>
    <lineage>
        <taxon>unclassified sequences</taxon>
        <taxon>metagenomes</taxon>
        <taxon>ecological metagenomes</taxon>
    </lineage>
</organism>
<dbReference type="SMART" id="SM00464">
    <property type="entry name" value="LON"/>
    <property type="match status" value="1"/>
</dbReference>
<dbReference type="Gene3D" id="2.30.130.40">
    <property type="entry name" value="LON domain-like"/>
    <property type="match status" value="1"/>
</dbReference>
<reference evidence="3" key="1">
    <citation type="submission" date="2018-05" db="EMBL/GenBank/DDBJ databases">
        <authorList>
            <person name="Lanie J.A."/>
            <person name="Ng W.-L."/>
            <person name="Kazmierczak K.M."/>
            <person name="Andrzejewski T.M."/>
            <person name="Davidsen T.M."/>
            <person name="Wayne K.J."/>
            <person name="Tettelin H."/>
            <person name="Glass J.I."/>
            <person name="Rusch D."/>
            <person name="Podicherti R."/>
            <person name="Tsui H.-C.T."/>
            <person name="Winkler M.E."/>
        </authorList>
    </citation>
    <scope>NUCLEOTIDE SEQUENCE</scope>
</reference>
<dbReference type="EMBL" id="UINC01038948">
    <property type="protein sequence ID" value="SVB36708.1"/>
    <property type="molecule type" value="Genomic_DNA"/>
</dbReference>
<sequence length="154" mass="16842">VSDTSDTTDTPDSPDAPDTSKDIVVVSNDLPTMAILPLRNTVVYPHMPNQLNAGRERSLRALEQAAEEGAPIGIFAQRHADVEEPTLDDIYAVGTIAKIHRIWRLPDGSVRFIIQGLERGRLHSMVSSDPFLLGHVSKLEDEGDESSTEVQGLM</sequence>
<feature type="compositionally biased region" description="Low complexity" evidence="1">
    <location>
        <begin position="1"/>
        <end position="17"/>
    </location>
</feature>
<proteinExistence type="predicted"/>
<evidence type="ECO:0000313" key="3">
    <source>
        <dbReference type="EMBL" id="SVB36708.1"/>
    </source>
</evidence>
<dbReference type="InterPro" id="IPR003111">
    <property type="entry name" value="Lon_prtase_N"/>
</dbReference>
<evidence type="ECO:0000256" key="1">
    <source>
        <dbReference type="SAM" id="MobiDB-lite"/>
    </source>
</evidence>
<dbReference type="Pfam" id="PF02190">
    <property type="entry name" value="LON_substr_bdg"/>
    <property type="match status" value="1"/>
</dbReference>
<accession>A0A382DE83</accession>
<dbReference type="PANTHER" id="PTHR46732:SF8">
    <property type="entry name" value="ATP-DEPENDENT PROTEASE LA (LON) DOMAIN PROTEIN"/>
    <property type="match status" value="1"/>
</dbReference>
<dbReference type="SUPFAM" id="SSF88697">
    <property type="entry name" value="PUA domain-like"/>
    <property type="match status" value="1"/>
</dbReference>
<feature type="non-terminal residue" evidence="3">
    <location>
        <position position="154"/>
    </location>
</feature>
<dbReference type="PANTHER" id="PTHR46732">
    <property type="entry name" value="ATP-DEPENDENT PROTEASE LA (LON) DOMAIN PROTEIN"/>
    <property type="match status" value="1"/>
</dbReference>
<dbReference type="AlphaFoldDB" id="A0A382DE83"/>
<gene>
    <name evidence="3" type="ORF">METZ01_LOCUS189562</name>
</gene>
<name>A0A382DE83_9ZZZZ</name>
<feature type="non-terminal residue" evidence="3">
    <location>
        <position position="1"/>
    </location>
</feature>
<dbReference type="InterPro" id="IPR046336">
    <property type="entry name" value="Lon_prtase_N_sf"/>
</dbReference>
<feature type="domain" description="Lon N-terminal" evidence="2">
    <location>
        <begin position="33"/>
        <end position="154"/>
    </location>
</feature>
<dbReference type="InterPro" id="IPR015947">
    <property type="entry name" value="PUA-like_sf"/>
</dbReference>
<evidence type="ECO:0000259" key="2">
    <source>
        <dbReference type="PROSITE" id="PS51787"/>
    </source>
</evidence>
<feature type="region of interest" description="Disordered" evidence="1">
    <location>
        <begin position="1"/>
        <end position="21"/>
    </location>
</feature>
<protein>
    <recommendedName>
        <fullName evidence="2">Lon N-terminal domain-containing protein</fullName>
    </recommendedName>
</protein>